<dbReference type="PANTHER" id="PTHR47495">
    <property type="entry name" value="ALDEHYDE DEHYDROGENASE"/>
    <property type="match status" value="1"/>
</dbReference>
<dbReference type="InterPro" id="IPR000674">
    <property type="entry name" value="Ald_Oxase/Xan_DH_a/b"/>
</dbReference>
<dbReference type="Pfam" id="PF20256">
    <property type="entry name" value="MoCoBD_2"/>
    <property type="match status" value="2"/>
</dbReference>
<organism evidence="2 3">
    <name type="scientific">Roseospira visakhapatnamensis</name>
    <dbReference type="NCBI Taxonomy" id="390880"/>
    <lineage>
        <taxon>Bacteria</taxon>
        <taxon>Pseudomonadati</taxon>
        <taxon>Pseudomonadota</taxon>
        <taxon>Alphaproteobacteria</taxon>
        <taxon>Rhodospirillales</taxon>
        <taxon>Rhodospirillaceae</taxon>
        <taxon>Roseospira</taxon>
    </lineage>
</organism>
<name>A0A7W6WAD7_9PROT</name>
<keyword evidence="3" id="KW-1185">Reference proteome</keyword>
<dbReference type="PANTHER" id="PTHR47495:SF2">
    <property type="entry name" value="ALDEHYDE DEHYDROGENASE"/>
    <property type="match status" value="1"/>
</dbReference>
<protein>
    <submittedName>
        <fullName evidence="2">Isoquinoline 1-oxidoreductase beta subunit</fullName>
        <ecNumber evidence="2">1.3.99.16</ecNumber>
    </submittedName>
</protein>
<dbReference type="AlphaFoldDB" id="A0A7W6WAD7"/>
<dbReference type="InterPro" id="IPR008274">
    <property type="entry name" value="AldOxase/xan_DH_MoCoBD1"/>
</dbReference>
<dbReference type="Proteomes" id="UP000554286">
    <property type="component" value="Unassembled WGS sequence"/>
</dbReference>
<sequence>MTHLFERLSAAARPLASRPTTSPAPTRRDVLRIVGGAGAGLTIALALPGAAPTAALAAEEADDGKTFAPNAFVRVTPDNTVTVVIKHLEMGQGVYTGLATLVAEEMDAAWEQVRCEHAPADADLYNNLFWGAVQGTGGSTSLANAFLQMRRAGAMARGLLRRAAADAWGVGVDAVDTAAGQLIHPETGERVPYGQMTARAARLRPPSPESVPLKDPEDFTLIGRADLRRKDAPEKVEGRAIFGSDVAFNGLLTALVLRPPRFGGTLKTLDASAAQAMRGVRAVFAIPRGVAVVADGFWQARKARMALKVEWDESDAVRVGSKALWDEYRDLADTPGQTFRDDGDVHAALAKAASSVVEATYTVPYMAHAPMEPLSAVALRTASGIEVRAGSQVPTLDALAIAEAAGVRPDQVTLHTLYAGGSFGRRATPDGDVVAEVAAIARGLFERGIAAPVKLVWTREDDIRGGRYRPMALHRLRGALDEARRPLAWHQRVVTQSILKGTPFESVLIKDGIDGTSVEGVIDLPYAIPNMLGDLHGPDPGVPVLWWRAVGHSHTAFAVESFVDELAHAAGADPLVWRMDLLADHPRLLGVLMLAANKANWSTPLDAGRGRGVAVHASFGSFVAHVAEVTVSASGVTVDRLVCAVDCGLPVNPDVIRAQIEGGTCFGLSAALRGRVTLDDTGKVVQSNFHDFEVLRFPSLPPIEVHIVPSAEPPSGVGEPGVPTVAPAVANAIFAASGKRLRDLPLKLG</sequence>
<dbReference type="InterPro" id="IPR037165">
    <property type="entry name" value="AldOxase/xan_DH_Mopterin-bd_sf"/>
</dbReference>
<evidence type="ECO:0000259" key="1">
    <source>
        <dbReference type="SMART" id="SM01008"/>
    </source>
</evidence>
<reference evidence="2 3" key="1">
    <citation type="submission" date="2020-08" db="EMBL/GenBank/DDBJ databases">
        <title>Genome sequencing of Purple Non-Sulfur Bacteria from various extreme environments.</title>
        <authorList>
            <person name="Mayer M."/>
        </authorList>
    </citation>
    <scope>NUCLEOTIDE SEQUENCE [LARGE SCALE GENOMIC DNA]</scope>
    <source>
        <strain evidence="2 3">JA131</strain>
    </source>
</reference>
<dbReference type="InterPro" id="IPR046867">
    <property type="entry name" value="AldOxase/xan_DH_MoCoBD2"/>
</dbReference>
<gene>
    <name evidence="2" type="ORF">GGD89_002505</name>
</gene>
<dbReference type="Gene3D" id="3.90.1170.50">
    <property type="entry name" value="Aldehyde oxidase/xanthine dehydrogenase, a/b hammerhead"/>
    <property type="match status" value="1"/>
</dbReference>
<dbReference type="GO" id="GO:0047121">
    <property type="term" value="F:isoquinoline 1-oxidoreductase activity"/>
    <property type="evidence" value="ECO:0007669"/>
    <property type="project" value="UniProtKB-EC"/>
</dbReference>
<dbReference type="SUPFAM" id="SSF56003">
    <property type="entry name" value="Molybdenum cofactor-binding domain"/>
    <property type="match status" value="2"/>
</dbReference>
<keyword evidence="2" id="KW-0560">Oxidoreductase</keyword>
<dbReference type="InterPro" id="IPR012368">
    <property type="entry name" value="OxRdtase_Mopterin-bd_su_IorB"/>
</dbReference>
<comment type="caution">
    <text evidence="2">The sequence shown here is derived from an EMBL/GenBank/DDBJ whole genome shotgun (WGS) entry which is preliminary data.</text>
</comment>
<dbReference type="SMART" id="SM01008">
    <property type="entry name" value="Ald_Xan_dh_C"/>
    <property type="match status" value="1"/>
</dbReference>
<dbReference type="Pfam" id="PF02738">
    <property type="entry name" value="MoCoBD_1"/>
    <property type="match status" value="1"/>
</dbReference>
<dbReference type="Gene3D" id="3.30.365.10">
    <property type="entry name" value="Aldehyde oxidase/xanthine dehydrogenase, molybdopterin binding domain"/>
    <property type="match status" value="4"/>
</dbReference>
<dbReference type="PROSITE" id="PS51318">
    <property type="entry name" value="TAT"/>
    <property type="match status" value="1"/>
</dbReference>
<accession>A0A7W6WAD7</accession>
<dbReference type="InterPro" id="IPR052516">
    <property type="entry name" value="N-heterocyclic_Hydroxylase"/>
</dbReference>
<dbReference type="InterPro" id="IPR006311">
    <property type="entry name" value="TAT_signal"/>
</dbReference>
<feature type="domain" description="Aldehyde oxidase/xanthine dehydrogenase a/b hammerhead" evidence="1">
    <location>
        <begin position="237"/>
        <end position="315"/>
    </location>
</feature>
<dbReference type="EC" id="1.3.99.16" evidence="2"/>
<dbReference type="EMBL" id="JACIGK010000018">
    <property type="protein sequence ID" value="MBB4266869.1"/>
    <property type="molecule type" value="Genomic_DNA"/>
</dbReference>
<dbReference type="RefSeq" id="WP_184045703.1">
    <property type="nucleotide sequence ID" value="NZ_JACIGK010000018.1"/>
</dbReference>
<evidence type="ECO:0000313" key="3">
    <source>
        <dbReference type="Proteomes" id="UP000554286"/>
    </source>
</evidence>
<dbReference type="PIRSF" id="PIRSF036389">
    <property type="entry name" value="IOR_B"/>
    <property type="match status" value="1"/>
</dbReference>
<proteinExistence type="predicted"/>
<evidence type="ECO:0000313" key="2">
    <source>
        <dbReference type="EMBL" id="MBB4266869.1"/>
    </source>
</evidence>